<evidence type="ECO:0000259" key="1">
    <source>
        <dbReference type="Pfam" id="PF13144"/>
    </source>
</evidence>
<dbReference type="OrthoDB" id="5334081at2"/>
<gene>
    <name evidence="3" type="ordered locus">Suden_1123</name>
</gene>
<evidence type="ECO:0000259" key="2">
    <source>
        <dbReference type="Pfam" id="PF17656"/>
    </source>
</evidence>
<name>Q30RI0_SULDN</name>
<dbReference type="InterPro" id="IPR039246">
    <property type="entry name" value="Flagellar_FlgA"/>
</dbReference>
<dbReference type="STRING" id="326298.Suden_1123"/>
<dbReference type="EMBL" id="CP000153">
    <property type="protein sequence ID" value="ABB44401.1"/>
    <property type="molecule type" value="Genomic_DNA"/>
</dbReference>
<dbReference type="RefSeq" id="WP_011372753.1">
    <property type="nucleotide sequence ID" value="NC_007575.1"/>
</dbReference>
<dbReference type="Gene3D" id="2.30.30.760">
    <property type="match status" value="1"/>
</dbReference>
<dbReference type="HOGENOM" id="CLU_956232_0_0_7"/>
<dbReference type="GO" id="GO:0044780">
    <property type="term" value="P:bacterial-type flagellum assembly"/>
    <property type="evidence" value="ECO:0007669"/>
    <property type="project" value="InterPro"/>
</dbReference>
<sequence length="289" mass="33408">MFIKILFLPLILLNLYANNALEGVYYVDSKDVKISTVIPHVKSDFSILTIEENRYSQRIKSKEFIELLSKHGYKNYTSKSSYINFILKSPINTSKLEQRLEEYYKKSYENIDIKSIHVEPRGYLSSLPEVYTIQLRDDDFLSDRGVISIKTDDNKKLFFDYNIIANVEVYKSKDSLKKDTNLSPSNTFKKSVRLDRFRDKPLQNIYKTSLQVKRHIQKDAILTIRDVEIADVVKRDSNINVTMHRDGMDITFSAKAQKDAKVNDIINVQNSSGKILKVKVTGSNSAEIE</sequence>
<organism evidence="3 4">
    <name type="scientific">Sulfurimonas denitrificans (strain ATCC 33889 / DSM 1251)</name>
    <name type="common">Thiomicrospira denitrificans (strain ATCC 33889 / DSM 1251)</name>
    <dbReference type="NCBI Taxonomy" id="326298"/>
    <lineage>
        <taxon>Bacteria</taxon>
        <taxon>Pseudomonadati</taxon>
        <taxon>Campylobacterota</taxon>
        <taxon>Epsilonproteobacteria</taxon>
        <taxon>Campylobacterales</taxon>
        <taxon>Sulfurimonadaceae</taxon>
        <taxon>Sulfurimonas</taxon>
    </lineage>
</organism>
<evidence type="ECO:0000313" key="3">
    <source>
        <dbReference type="EMBL" id="ABB44401.1"/>
    </source>
</evidence>
<dbReference type="AlphaFoldDB" id="Q30RI0"/>
<reference evidence="3 4" key="1">
    <citation type="journal article" date="2008" name="Appl. Environ. Microbiol.">
        <title>Genome of the epsilonproteobacterial chemolithoautotroph Sulfurimonas denitrificans.</title>
        <authorList>
            <person name="Sievert S.M."/>
            <person name="Scott K.M."/>
            <person name="Klotz M.G."/>
            <person name="Chain P.S.G."/>
            <person name="Hauser L.J."/>
            <person name="Hemp J."/>
            <person name="Huegler M."/>
            <person name="Land M."/>
            <person name="Lapidus A."/>
            <person name="Larimer F.W."/>
            <person name="Lucas S."/>
            <person name="Malfatti S.A."/>
            <person name="Meyer F."/>
            <person name="Paulsen I.T."/>
            <person name="Ren Q."/>
            <person name="Simon J."/>
            <person name="Bailey K."/>
            <person name="Diaz E."/>
            <person name="Fitzpatrick K.A."/>
            <person name="Glover B."/>
            <person name="Gwatney N."/>
            <person name="Korajkic A."/>
            <person name="Long A."/>
            <person name="Mobberley J.M."/>
            <person name="Pantry S.N."/>
            <person name="Pazder G."/>
            <person name="Peterson S."/>
            <person name="Quintanilla J.D."/>
            <person name="Sprinkle R."/>
            <person name="Stephens J."/>
            <person name="Thomas P."/>
            <person name="Vaughn R."/>
            <person name="Weber M.J."/>
            <person name="Wooten L.L."/>
        </authorList>
    </citation>
    <scope>NUCLEOTIDE SEQUENCE [LARGE SCALE GENOMIC DNA]</scope>
    <source>
        <strain evidence="4">ATCC 33889 / DSM 1251</strain>
    </source>
</reference>
<dbReference type="KEGG" id="tdn:Suden_1123"/>
<dbReference type="PANTHER" id="PTHR36307">
    <property type="entry name" value="FLAGELLA BASAL BODY P-RING FORMATION PROTEIN FLGA"/>
    <property type="match status" value="1"/>
</dbReference>
<dbReference type="PANTHER" id="PTHR36307:SF1">
    <property type="entry name" value="FLAGELLA BASAL BODY P-RING FORMATION PROTEIN FLGA"/>
    <property type="match status" value="1"/>
</dbReference>
<dbReference type="InterPro" id="IPR017585">
    <property type="entry name" value="SAF_FlgA"/>
</dbReference>
<evidence type="ECO:0000313" key="4">
    <source>
        <dbReference type="Proteomes" id="UP000002714"/>
    </source>
</evidence>
<dbReference type="Proteomes" id="UP000002714">
    <property type="component" value="Chromosome"/>
</dbReference>
<feature type="domain" description="FlgA N-terminal" evidence="2">
    <location>
        <begin position="96"/>
        <end position="164"/>
    </location>
</feature>
<dbReference type="eggNOG" id="COG1261">
    <property type="taxonomic scope" value="Bacteria"/>
</dbReference>
<dbReference type="Pfam" id="PF13144">
    <property type="entry name" value="ChapFlgA"/>
    <property type="match status" value="1"/>
</dbReference>
<dbReference type="InterPro" id="IPR041231">
    <property type="entry name" value="FlgA_N"/>
</dbReference>
<proteinExistence type="predicted"/>
<dbReference type="NCBIfam" id="TIGR03170">
    <property type="entry name" value="flgA_cterm"/>
    <property type="match status" value="1"/>
</dbReference>
<dbReference type="Pfam" id="PF17656">
    <property type="entry name" value="ChapFlgA_N"/>
    <property type="match status" value="1"/>
</dbReference>
<feature type="domain" description="Flagella basal body P-ring formation protein FlgA SAF" evidence="1">
    <location>
        <begin position="168"/>
        <end position="288"/>
    </location>
</feature>
<protein>
    <submittedName>
        <fullName evidence="3">Flageller protein FlgA</fullName>
    </submittedName>
</protein>
<accession>Q30RI0</accession>
<keyword evidence="4" id="KW-1185">Reference proteome</keyword>